<sequence length="1100" mass="121145">MLRHAARRLATTRATATTGGHRSRALSTARVLAEVATESSLVEAWKKVAPNLEAPATTPISPTPSTTTTTPSNSKLTVDFFILPSNSKQVDCSASWRRQFALAVHHLPMSTIAAKILPWEAPSRETLLRTIDAALDDSNVDDALQAFANYKTLHGLPEPRVLDRMIMVLSYASSRRWLQRAFDMALSVYRCNGNLLNHGSLMRLAMVLARDQMPVPASTVLRIVLESGKLPDVDMLAMVFLHMVKSQVGSYLAADVLCETCECFLDQIQDRRQLKKLDPIKNSVTLFNMVLKSCVDFKCMIKAQRIMELMSLVGVVADVNSVAIASLVFEMVGQRDELANMKRRIGSFTSFPFIQHYGHFYESLLSLHFKYNDMDAAAQLLVDLYRQQKPCASLGDSVHKQGIIQIGSCNLKTGYRIMFDFIKVDKGFVLDLESHFGLLAVIDGNIFPSEKALAKLIVGCLKASKVHSLSTFLITLHKEDLKGPSHSDVISACIQMGWLHAAHDILDDLELAEIPVPIGTYMSLLRAYEKENKPEEVNRFLQQIQKKAYTMADFHSNPSFTIKDVAKIVKDEMPLRNSSLLSSLVEEREHYSSREHLTFEFNNSILFFCKANMMDDALSTYKRMREQNVVRLCAKSREAVSSPVEHLTLHYQVLIDESTQATEPECLIPLVLGVKQVVLVGDHCQLGPVIMCKKAARAGLAQLLFERLVIFGVKPFRLQIAHKSRYFCEDSLKNGFPRMCMLGTDFPSNCFYEGTLQNGVTVNKRQTPGIDFPWPVPNRPMFFYVQMGQEEISASGTSYLNRTEAANVEKIVTTFLRSGVVPSQEHECLVEGPLNNLKQSMVQFQKPKKIYNDRRLFLGGGQGVMQGASFGAAGTNPVADKRSGRGKGHSFTPQMGLINLVCTHLAILYLESLHGPIGAVPPVPQPGNRNFGPRGNTGGPIGGHLAHQQNSQQAMGGMGSAFNFPGLENPSSQPSGGGPMSQTGLMTQMPVQGLSQTFRDGFSIGGMSQASQGGYGVDYSQGPQSGYPGNYLNQNAHPGYSHMGAANDIVSQDHMAHGSHGMFTQAGYNDPSQDESSQMHSGMAGPGLQSQVVYPFSLSV</sequence>
<dbReference type="HOGENOM" id="CLU_283354_0_0_1"/>
<proteinExistence type="inferred from homology"/>
<dbReference type="InterPro" id="IPR041677">
    <property type="entry name" value="DNA2/NAM7_AAA_11"/>
</dbReference>
<dbReference type="Pfam" id="PF01535">
    <property type="entry name" value="PPR"/>
    <property type="match status" value="2"/>
</dbReference>
<evidence type="ECO:0000259" key="6">
    <source>
        <dbReference type="Pfam" id="PF13087"/>
    </source>
</evidence>
<protein>
    <recommendedName>
        <fullName evidence="9">DNA2/NAM7 helicase helicase domain-containing protein</fullName>
    </recommendedName>
</protein>
<evidence type="ECO:0008006" key="9">
    <source>
        <dbReference type="Google" id="ProtNLM"/>
    </source>
</evidence>
<organism evidence="7">
    <name type="scientific">Oryza punctata</name>
    <name type="common">Red rice</name>
    <dbReference type="NCBI Taxonomy" id="4537"/>
    <lineage>
        <taxon>Eukaryota</taxon>
        <taxon>Viridiplantae</taxon>
        <taxon>Streptophyta</taxon>
        <taxon>Embryophyta</taxon>
        <taxon>Tracheophyta</taxon>
        <taxon>Spermatophyta</taxon>
        <taxon>Magnoliopsida</taxon>
        <taxon>Liliopsida</taxon>
        <taxon>Poales</taxon>
        <taxon>Poaceae</taxon>
        <taxon>BOP clade</taxon>
        <taxon>Oryzoideae</taxon>
        <taxon>Oryzeae</taxon>
        <taxon>Oryzinae</taxon>
        <taxon>Oryza</taxon>
    </lineage>
</organism>
<feature type="region of interest" description="Disordered" evidence="4">
    <location>
        <begin position="1"/>
        <end position="23"/>
    </location>
</feature>
<keyword evidence="8" id="KW-1185">Reference proteome</keyword>
<dbReference type="NCBIfam" id="TIGR00756">
    <property type="entry name" value="PPR"/>
    <property type="match status" value="1"/>
</dbReference>
<dbReference type="eggNOG" id="KOG1802">
    <property type="taxonomic scope" value="Eukaryota"/>
</dbReference>
<evidence type="ECO:0000313" key="8">
    <source>
        <dbReference type="Proteomes" id="UP000026962"/>
    </source>
</evidence>
<dbReference type="Pfam" id="PF13086">
    <property type="entry name" value="AAA_11"/>
    <property type="match status" value="1"/>
</dbReference>
<evidence type="ECO:0000259" key="5">
    <source>
        <dbReference type="Pfam" id="PF13086"/>
    </source>
</evidence>
<dbReference type="EnsemblPlants" id="OPUNC07G12780.1">
    <property type="protein sequence ID" value="OPUNC07G12780.1"/>
    <property type="gene ID" value="OPUNC07G12780"/>
</dbReference>
<evidence type="ECO:0000256" key="3">
    <source>
        <dbReference type="ARBA" id="ARBA00022946"/>
    </source>
</evidence>
<name>A0A0E0LKI4_ORYPU</name>
<dbReference type="Gene3D" id="3.40.50.300">
    <property type="entry name" value="P-loop containing nucleotide triphosphate hydrolases"/>
    <property type="match status" value="2"/>
</dbReference>
<dbReference type="GO" id="GO:0004386">
    <property type="term" value="F:helicase activity"/>
    <property type="evidence" value="ECO:0007669"/>
    <property type="project" value="InterPro"/>
</dbReference>
<dbReference type="Proteomes" id="UP000026962">
    <property type="component" value="Chromosome 7"/>
</dbReference>
<feature type="region of interest" description="Disordered" evidence="4">
    <location>
        <begin position="1062"/>
        <end position="1086"/>
    </location>
</feature>
<accession>A0A0E0LKI4</accession>
<dbReference type="Pfam" id="PF13087">
    <property type="entry name" value="AAA_12"/>
    <property type="match status" value="1"/>
</dbReference>
<dbReference type="InterPro" id="IPR027417">
    <property type="entry name" value="P-loop_NTPase"/>
</dbReference>
<reference evidence="7" key="1">
    <citation type="submission" date="2015-04" db="UniProtKB">
        <authorList>
            <consortium name="EnsemblPlants"/>
        </authorList>
    </citation>
    <scope>IDENTIFICATION</scope>
</reference>
<evidence type="ECO:0000256" key="4">
    <source>
        <dbReference type="SAM" id="MobiDB-lite"/>
    </source>
</evidence>
<dbReference type="InterPro" id="IPR011990">
    <property type="entry name" value="TPR-like_helical_dom_sf"/>
</dbReference>
<dbReference type="InterPro" id="IPR041679">
    <property type="entry name" value="DNA2/NAM7-like_C"/>
</dbReference>
<dbReference type="SUPFAM" id="SSF52540">
    <property type="entry name" value="P-loop containing nucleoside triphosphate hydrolases"/>
    <property type="match status" value="1"/>
</dbReference>
<evidence type="ECO:0000313" key="7">
    <source>
        <dbReference type="EnsemblPlants" id="OPUNC07G12780.1"/>
    </source>
</evidence>
<dbReference type="InterPro" id="IPR002885">
    <property type="entry name" value="PPR_rpt"/>
</dbReference>
<dbReference type="Gramene" id="OPUNC07G12780.1">
    <property type="protein sequence ID" value="OPUNC07G12780.1"/>
    <property type="gene ID" value="OPUNC07G12780"/>
</dbReference>
<feature type="compositionally biased region" description="Polar residues" evidence="4">
    <location>
        <begin position="1066"/>
        <end position="1080"/>
    </location>
</feature>
<keyword evidence="3" id="KW-0809">Transit peptide</keyword>
<comment type="similarity">
    <text evidence="1">Belongs to the PPR family. P subfamily.</text>
</comment>
<evidence type="ECO:0000256" key="2">
    <source>
        <dbReference type="ARBA" id="ARBA00022737"/>
    </source>
</evidence>
<feature type="domain" description="DNA2/NAM7 helicase helicase" evidence="5">
    <location>
        <begin position="641"/>
        <end position="691"/>
    </location>
</feature>
<feature type="region of interest" description="Disordered" evidence="4">
    <location>
        <begin position="948"/>
        <end position="983"/>
    </location>
</feature>
<dbReference type="AlphaFoldDB" id="A0A0E0LKI4"/>
<dbReference type="Gene3D" id="1.25.40.10">
    <property type="entry name" value="Tetratricopeptide repeat domain"/>
    <property type="match status" value="1"/>
</dbReference>
<dbReference type="STRING" id="4537.A0A0E0LKI4"/>
<dbReference type="PANTHER" id="PTHR46598">
    <property type="entry name" value="BNAC05G43320D PROTEIN"/>
    <property type="match status" value="1"/>
</dbReference>
<dbReference type="PANTHER" id="PTHR46598:SF3">
    <property type="entry name" value="OS07G0495300 PROTEIN"/>
    <property type="match status" value="1"/>
</dbReference>
<feature type="compositionally biased region" description="Low complexity" evidence="4">
    <location>
        <begin position="8"/>
        <end position="20"/>
    </location>
</feature>
<feature type="domain" description="DNA2/NAM7 helicase-like C-terminal" evidence="6">
    <location>
        <begin position="738"/>
        <end position="822"/>
    </location>
</feature>
<keyword evidence="2" id="KW-0677">Repeat</keyword>
<evidence type="ECO:0000256" key="1">
    <source>
        <dbReference type="ARBA" id="ARBA00007626"/>
    </source>
</evidence>
<reference evidence="7" key="2">
    <citation type="submission" date="2018-05" db="EMBL/GenBank/DDBJ databases">
        <title>OpunRS2 (Oryza punctata Reference Sequence Version 2).</title>
        <authorList>
            <person name="Zhang J."/>
            <person name="Kudrna D."/>
            <person name="Lee S."/>
            <person name="Talag J."/>
            <person name="Welchert J."/>
            <person name="Wing R.A."/>
        </authorList>
    </citation>
    <scope>NUCLEOTIDE SEQUENCE [LARGE SCALE GENOMIC DNA]</scope>
</reference>